<name>A0ABQ9H1T5_9NEOP</name>
<reference evidence="1 2" key="1">
    <citation type="submission" date="2023-02" db="EMBL/GenBank/DDBJ databases">
        <title>LHISI_Scaffold_Assembly.</title>
        <authorList>
            <person name="Stuart O.P."/>
            <person name="Cleave R."/>
            <person name="Magrath M.J.L."/>
            <person name="Mikheyev A.S."/>
        </authorList>
    </citation>
    <scope>NUCLEOTIDE SEQUENCE [LARGE SCALE GENOMIC DNA]</scope>
    <source>
        <strain evidence="1">Daus_M_001</strain>
        <tissue evidence="1">Leg muscle</tissue>
    </source>
</reference>
<comment type="caution">
    <text evidence="1">The sequence shown here is derived from an EMBL/GenBank/DDBJ whole genome shotgun (WGS) entry which is preliminary data.</text>
</comment>
<dbReference type="PANTHER" id="PTHR10773:SF19">
    <property type="match status" value="1"/>
</dbReference>
<dbReference type="EMBL" id="JARBHB010000007">
    <property type="protein sequence ID" value="KAJ8878266.1"/>
    <property type="molecule type" value="Genomic_DNA"/>
</dbReference>
<proteinExistence type="predicted"/>
<evidence type="ECO:0000313" key="2">
    <source>
        <dbReference type="Proteomes" id="UP001159363"/>
    </source>
</evidence>
<sequence>MAKGYTRAEGNMAKGYTRAEGNMAKGYTKAEGNMAKGYTRAEGKLVPARKSKPLKNCRLGCKKILGMSYGDDGKTYKDHDKRVAYVCGLVDTASPKTKRTRTDNPGKQKYRLVTHTFHFNVYGKRIRVCKDSFVKTLGETHSFVNLSLCNRNDTVSDNRGREASANKHSEGKMALVRDCINSIPKWESGKYYLPAHLNLTLLYEKYLESTDDPFHQLNISFKEPHLETGYTCGILNTTIKRQNLAKTNSVNTRCYMFELKQCLPTPCVTGSVVFYKLQLWTFNLRMYDSTNSRTRCYVWHEAEDARDCDFHLQGIGVEHVILYSGTCGGQNKNPHVSAMFLTAMQNNQHLKTVDHKCMASGHSHFECDINHARIEVQKKRLEIQIYGPHDWYQSVRSTGPKNNKYQVIKLSHHDFFEEKDNDRNVFSWHQTKWFRYTKEYGQILFKNTLSDDEPFNELSLVRSDAAMTTLEPKKCYTEQLPIPEKNKNDLISILDLHHFYLELKSSLKIPDVLPDIEKFTNEH</sequence>
<evidence type="ECO:0000313" key="1">
    <source>
        <dbReference type="EMBL" id="KAJ8878266.1"/>
    </source>
</evidence>
<organism evidence="1 2">
    <name type="scientific">Dryococelus australis</name>
    <dbReference type="NCBI Taxonomy" id="614101"/>
    <lineage>
        <taxon>Eukaryota</taxon>
        <taxon>Metazoa</taxon>
        <taxon>Ecdysozoa</taxon>
        <taxon>Arthropoda</taxon>
        <taxon>Hexapoda</taxon>
        <taxon>Insecta</taxon>
        <taxon>Pterygota</taxon>
        <taxon>Neoptera</taxon>
        <taxon>Polyneoptera</taxon>
        <taxon>Phasmatodea</taxon>
        <taxon>Verophasmatodea</taxon>
        <taxon>Anareolatae</taxon>
        <taxon>Phasmatidae</taxon>
        <taxon>Eurycanthinae</taxon>
        <taxon>Dryococelus</taxon>
    </lineage>
</organism>
<dbReference type="Proteomes" id="UP001159363">
    <property type="component" value="Chromosome 6"/>
</dbReference>
<dbReference type="PANTHER" id="PTHR10773">
    <property type="entry name" value="DNA-DIRECTED RNA POLYMERASES I, II, AND III SUBUNIT RPABC2"/>
    <property type="match status" value="1"/>
</dbReference>
<protein>
    <submittedName>
        <fullName evidence="1">Uncharacterized protein</fullName>
    </submittedName>
</protein>
<gene>
    <name evidence="1" type="ORF">PR048_018843</name>
</gene>
<keyword evidence="2" id="KW-1185">Reference proteome</keyword>
<accession>A0ABQ9H1T5</accession>